<evidence type="ECO:0000259" key="7">
    <source>
        <dbReference type="PROSITE" id="PS51160"/>
    </source>
</evidence>
<proteinExistence type="inferred from homology"/>
<evidence type="ECO:0000256" key="3">
    <source>
        <dbReference type="ARBA" id="ARBA00022801"/>
    </source>
</evidence>
<dbReference type="SUPFAM" id="SSF54975">
    <property type="entry name" value="Acylphosphatase/BLUF domain-like"/>
    <property type="match status" value="2"/>
</dbReference>
<feature type="domain" description="Acylphosphatase-like" evidence="7">
    <location>
        <begin position="14"/>
        <end position="109"/>
    </location>
</feature>
<sequence>MQNVTKLIPSRIYTCDFELFGKLHNAYIGRNTLEGARVLGITGWCESTKRGTFRGQLQGPPHKIMVMRNWLKDTYFGKQILTMKKATKILTSQIYNCDFQMFGNFKNSYIRTHTEKGAKLLGISGWCDTSEKGIFHGQLQGPPHKLLVMRNWLVDSPVLKSSVDFLLFSEMKLLRQRTLNDFKIRPEKELYAQHFYKEEIKDYNNLI</sequence>
<comment type="similarity">
    <text evidence="1 6">Belongs to the acylphosphatase family.</text>
</comment>
<protein>
    <recommendedName>
        <fullName evidence="2">acylphosphatase</fullName>
        <ecNumber evidence="2">3.6.1.7</ecNumber>
    </recommendedName>
</protein>
<comment type="caution">
    <text evidence="5">Lacks conserved residue(s) required for the propagation of feature annotation.</text>
</comment>
<dbReference type="InterPro" id="IPR020456">
    <property type="entry name" value="Acylphosphatase"/>
</dbReference>
<dbReference type="Proteomes" id="UP000015102">
    <property type="component" value="Unassembled WGS sequence"/>
</dbReference>
<dbReference type="PRINTS" id="PR00112">
    <property type="entry name" value="ACYLPHPHTASE"/>
</dbReference>
<name>T1GC28_MEGSC</name>
<dbReference type="STRING" id="36166.T1GC28"/>
<accession>T1GC28</accession>
<comment type="catalytic activity">
    <reaction evidence="4">
        <text>an acyl phosphate + H2O = a carboxylate + phosphate + H(+)</text>
        <dbReference type="Rhea" id="RHEA:14965"/>
        <dbReference type="ChEBI" id="CHEBI:15377"/>
        <dbReference type="ChEBI" id="CHEBI:15378"/>
        <dbReference type="ChEBI" id="CHEBI:29067"/>
        <dbReference type="ChEBI" id="CHEBI:43474"/>
        <dbReference type="ChEBI" id="CHEBI:59918"/>
        <dbReference type="EC" id="3.6.1.7"/>
    </reaction>
</comment>
<dbReference type="InterPro" id="IPR036046">
    <property type="entry name" value="Acylphosphatase-like_dom_sf"/>
</dbReference>
<evidence type="ECO:0000256" key="1">
    <source>
        <dbReference type="ARBA" id="ARBA00005614"/>
    </source>
</evidence>
<dbReference type="GO" id="GO:0003998">
    <property type="term" value="F:acylphosphatase activity"/>
    <property type="evidence" value="ECO:0007669"/>
    <property type="project" value="UniProtKB-EC"/>
</dbReference>
<organism evidence="8 9">
    <name type="scientific">Megaselia scalaris</name>
    <name type="common">Humpbacked fly</name>
    <name type="synonym">Phora scalaris</name>
    <dbReference type="NCBI Taxonomy" id="36166"/>
    <lineage>
        <taxon>Eukaryota</taxon>
        <taxon>Metazoa</taxon>
        <taxon>Ecdysozoa</taxon>
        <taxon>Arthropoda</taxon>
        <taxon>Hexapoda</taxon>
        <taxon>Insecta</taxon>
        <taxon>Pterygota</taxon>
        <taxon>Neoptera</taxon>
        <taxon>Endopterygota</taxon>
        <taxon>Diptera</taxon>
        <taxon>Brachycera</taxon>
        <taxon>Muscomorpha</taxon>
        <taxon>Platypezoidea</taxon>
        <taxon>Phoridae</taxon>
        <taxon>Megaseliini</taxon>
        <taxon>Megaselia</taxon>
    </lineage>
</organism>
<dbReference type="EMBL" id="CAQQ02187738">
    <property type="status" value="NOT_ANNOTATED_CDS"/>
    <property type="molecule type" value="Genomic_DNA"/>
</dbReference>
<dbReference type="Gene3D" id="3.30.70.100">
    <property type="match status" value="2"/>
</dbReference>
<evidence type="ECO:0000313" key="8">
    <source>
        <dbReference type="EnsemblMetazoa" id="MESCA000824-PA"/>
    </source>
</evidence>
<dbReference type="EnsemblMetazoa" id="MESCA000824-RA">
    <property type="protein sequence ID" value="MESCA000824-PA"/>
    <property type="gene ID" value="MESCA000824"/>
</dbReference>
<evidence type="ECO:0000256" key="4">
    <source>
        <dbReference type="ARBA" id="ARBA00047645"/>
    </source>
</evidence>
<evidence type="ECO:0000313" key="9">
    <source>
        <dbReference type="Proteomes" id="UP000015102"/>
    </source>
</evidence>
<dbReference type="PANTHER" id="PTHR10029">
    <property type="entry name" value="ACYLPHOSPHATASE"/>
    <property type="match status" value="1"/>
</dbReference>
<keyword evidence="9" id="KW-1185">Reference proteome</keyword>
<dbReference type="PANTHER" id="PTHR10029:SF3">
    <property type="entry name" value="ACYLPHOSPHATASE-RELATED"/>
    <property type="match status" value="1"/>
</dbReference>
<dbReference type="Pfam" id="PF00708">
    <property type="entry name" value="Acylphosphatase"/>
    <property type="match status" value="2"/>
</dbReference>
<dbReference type="EC" id="3.6.1.7" evidence="2"/>
<dbReference type="InterPro" id="IPR001792">
    <property type="entry name" value="Acylphosphatase-like_dom"/>
</dbReference>
<reference evidence="9" key="1">
    <citation type="submission" date="2013-02" db="EMBL/GenBank/DDBJ databases">
        <authorList>
            <person name="Hughes D."/>
        </authorList>
    </citation>
    <scope>NUCLEOTIDE SEQUENCE</scope>
    <source>
        <strain>Durham</strain>
        <strain evidence="9">NC isolate 2 -- Noor lab</strain>
    </source>
</reference>
<dbReference type="PROSITE" id="PS51160">
    <property type="entry name" value="ACYLPHOSPHATASE_3"/>
    <property type="match status" value="1"/>
</dbReference>
<dbReference type="HOGENOM" id="CLU_1327718_0_0_1"/>
<evidence type="ECO:0000256" key="5">
    <source>
        <dbReference type="PROSITE-ProRule" id="PRU00520"/>
    </source>
</evidence>
<evidence type="ECO:0000256" key="2">
    <source>
        <dbReference type="ARBA" id="ARBA00012150"/>
    </source>
</evidence>
<reference evidence="8" key="2">
    <citation type="submission" date="2015-06" db="UniProtKB">
        <authorList>
            <consortium name="EnsemblMetazoa"/>
        </authorList>
    </citation>
    <scope>IDENTIFICATION</scope>
</reference>
<keyword evidence="3" id="KW-0378">Hydrolase</keyword>
<dbReference type="AlphaFoldDB" id="T1GC28"/>
<evidence type="ECO:0000256" key="6">
    <source>
        <dbReference type="RuleBase" id="RU004168"/>
    </source>
</evidence>